<evidence type="ECO:0000256" key="1">
    <source>
        <dbReference type="SAM" id="MobiDB-lite"/>
    </source>
</evidence>
<evidence type="ECO:0000313" key="2">
    <source>
        <dbReference type="EMBL" id="GCC28424.1"/>
    </source>
</evidence>
<dbReference type="EMBL" id="BEZZ01000204">
    <property type="protein sequence ID" value="GCC28424.1"/>
    <property type="molecule type" value="Genomic_DNA"/>
</dbReference>
<evidence type="ECO:0000313" key="3">
    <source>
        <dbReference type="Proteomes" id="UP000287033"/>
    </source>
</evidence>
<name>A0A401SDJ3_CHIPU</name>
<comment type="caution">
    <text evidence="2">The sequence shown here is derived from an EMBL/GenBank/DDBJ whole genome shotgun (WGS) entry which is preliminary data.</text>
</comment>
<accession>A0A401SDJ3</accession>
<dbReference type="AlphaFoldDB" id="A0A401SDJ3"/>
<dbReference type="Proteomes" id="UP000287033">
    <property type="component" value="Unassembled WGS sequence"/>
</dbReference>
<keyword evidence="3" id="KW-1185">Reference proteome</keyword>
<protein>
    <submittedName>
        <fullName evidence="2">Uncharacterized protein</fullName>
    </submittedName>
</protein>
<organism evidence="2 3">
    <name type="scientific">Chiloscyllium punctatum</name>
    <name type="common">Brownbanded bambooshark</name>
    <name type="synonym">Hemiscyllium punctatum</name>
    <dbReference type="NCBI Taxonomy" id="137246"/>
    <lineage>
        <taxon>Eukaryota</taxon>
        <taxon>Metazoa</taxon>
        <taxon>Chordata</taxon>
        <taxon>Craniata</taxon>
        <taxon>Vertebrata</taxon>
        <taxon>Chondrichthyes</taxon>
        <taxon>Elasmobranchii</taxon>
        <taxon>Galeomorphii</taxon>
        <taxon>Galeoidea</taxon>
        <taxon>Orectolobiformes</taxon>
        <taxon>Hemiscylliidae</taxon>
        <taxon>Chiloscyllium</taxon>
    </lineage>
</organism>
<sequence>MRREPGHDSLRAESGDWRLWLRLRERLICSAQLSSAETVLRAGSAARAGKGGDSLRCCLQTRETPPPTPGRCCTAPPLPGTERSRLVGGGNQH</sequence>
<reference evidence="2 3" key="1">
    <citation type="journal article" date="2018" name="Nat. Ecol. Evol.">
        <title>Shark genomes provide insights into elasmobranch evolution and the origin of vertebrates.</title>
        <authorList>
            <person name="Hara Y"/>
            <person name="Yamaguchi K"/>
            <person name="Onimaru K"/>
            <person name="Kadota M"/>
            <person name="Koyanagi M"/>
            <person name="Keeley SD"/>
            <person name="Tatsumi K"/>
            <person name="Tanaka K"/>
            <person name="Motone F"/>
            <person name="Kageyama Y"/>
            <person name="Nozu R"/>
            <person name="Adachi N"/>
            <person name="Nishimura O"/>
            <person name="Nakagawa R"/>
            <person name="Tanegashima C"/>
            <person name="Kiyatake I"/>
            <person name="Matsumoto R"/>
            <person name="Murakumo K"/>
            <person name="Nishida K"/>
            <person name="Terakita A"/>
            <person name="Kuratani S"/>
            <person name="Sato K"/>
            <person name="Hyodo S Kuraku.S."/>
        </authorList>
    </citation>
    <scope>NUCLEOTIDE SEQUENCE [LARGE SCALE GENOMIC DNA]</scope>
</reference>
<proteinExistence type="predicted"/>
<feature type="region of interest" description="Disordered" evidence="1">
    <location>
        <begin position="65"/>
        <end position="93"/>
    </location>
</feature>
<gene>
    <name evidence="2" type="ORF">chiPu_0006854</name>
</gene>